<dbReference type="Gene3D" id="3.90.180.10">
    <property type="entry name" value="Medium-chain alcohol dehydrogenases, catalytic domain"/>
    <property type="match status" value="1"/>
</dbReference>
<evidence type="ECO:0000313" key="7">
    <source>
        <dbReference type="EMBL" id="SHL66268.1"/>
    </source>
</evidence>
<dbReference type="InterPro" id="IPR051603">
    <property type="entry name" value="Zinc-ADH_QOR/CCCR"/>
</dbReference>
<dbReference type="Pfam" id="PF08240">
    <property type="entry name" value="ADH_N"/>
    <property type="match status" value="1"/>
</dbReference>
<dbReference type="InterPro" id="IPR011032">
    <property type="entry name" value="GroES-like_sf"/>
</dbReference>
<evidence type="ECO:0000256" key="4">
    <source>
        <dbReference type="ARBA" id="ARBA00022857"/>
    </source>
</evidence>
<dbReference type="GO" id="GO:0008270">
    <property type="term" value="F:zinc ion binding"/>
    <property type="evidence" value="ECO:0007669"/>
    <property type="project" value="InterPro"/>
</dbReference>
<dbReference type="AlphaFoldDB" id="A0A1M7CG90"/>
<keyword evidence="3" id="KW-0963">Cytoplasm</keyword>
<proteinExistence type="predicted"/>
<keyword evidence="4" id="KW-0521">NADP</keyword>
<comment type="subcellular location">
    <subcellularLocation>
        <location evidence="1">Cytoplasm</location>
    </subcellularLocation>
</comment>
<dbReference type="InterPro" id="IPR002364">
    <property type="entry name" value="Quin_OxRdtase/zeta-crystal_CS"/>
</dbReference>
<evidence type="ECO:0000259" key="6">
    <source>
        <dbReference type="SMART" id="SM00829"/>
    </source>
</evidence>
<dbReference type="GO" id="GO:0003723">
    <property type="term" value="F:RNA binding"/>
    <property type="evidence" value="ECO:0007669"/>
    <property type="project" value="UniProtKB-KW"/>
</dbReference>
<keyword evidence="8" id="KW-1185">Reference proteome</keyword>
<evidence type="ECO:0000256" key="3">
    <source>
        <dbReference type="ARBA" id="ARBA00022490"/>
    </source>
</evidence>
<name>A0A1M7CG90_9BACT</name>
<accession>A0A1M7CG90</accession>
<sequence>MKAVSIHSFGGPEVLQIEEVIQPTPASDEILVQVFASGINPADWVVRQGGNDFLRPFLKLPIILGVDAAGIVAEIGSEVTAFKKGDLVYGTANFPGDGSYAEYCVAKANQFALKPKSLDFIHAAGVPLASLTAWTALFAHGSFKAGQRVLIQGASGGVGSFAVQFAKAKGAYVIGIASTGNLDYLKHLGADQVIDYTSQKFEETVSDIDLVVEASPQRDNTERLKAISVLKLGGTFVSVNIDAPVNEEVKVALAQKQAKGEFPAYQARREWLEEIAALIDKGDVKVSIDKVFPMEEVAAAHRKSETWHVRGKLILEIKKML</sequence>
<dbReference type="SUPFAM" id="SSF51735">
    <property type="entry name" value="NAD(P)-binding Rossmann-fold domains"/>
    <property type="match status" value="1"/>
</dbReference>
<dbReference type="GO" id="GO:0005737">
    <property type="term" value="C:cytoplasm"/>
    <property type="evidence" value="ECO:0007669"/>
    <property type="project" value="UniProtKB-SubCell"/>
</dbReference>
<evidence type="ECO:0000256" key="2">
    <source>
        <dbReference type="ARBA" id="ARBA00011881"/>
    </source>
</evidence>
<dbReference type="RefSeq" id="WP_073080994.1">
    <property type="nucleotide sequence ID" value="NZ_FRBL01000004.1"/>
</dbReference>
<feature type="domain" description="Enoyl reductase (ER)" evidence="6">
    <location>
        <begin position="10"/>
        <end position="315"/>
    </location>
</feature>
<gene>
    <name evidence="7" type="ORF">SAMN05444266_104317</name>
</gene>
<dbReference type="PANTHER" id="PTHR44154:SF1">
    <property type="entry name" value="QUINONE OXIDOREDUCTASE"/>
    <property type="match status" value="1"/>
</dbReference>
<dbReference type="SUPFAM" id="SSF50129">
    <property type="entry name" value="GroES-like"/>
    <property type="match status" value="1"/>
</dbReference>
<dbReference type="EMBL" id="FRBL01000004">
    <property type="protein sequence ID" value="SHL66268.1"/>
    <property type="molecule type" value="Genomic_DNA"/>
</dbReference>
<dbReference type="InterPro" id="IPR013154">
    <property type="entry name" value="ADH-like_N"/>
</dbReference>
<dbReference type="PANTHER" id="PTHR44154">
    <property type="entry name" value="QUINONE OXIDOREDUCTASE"/>
    <property type="match status" value="1"/>
</dbReference>
<evidence type="ECO:0000256" key="1">
    <source>
        <dbReference type="ARBA" id="ARBA00004496"/>
    </source>
</evidence>
<evidence type="ECO:0000256" key="5">
    <source>
        <dbReference type="ARBA" id="ARBA00022884"/>
    </source>
</evidence>
<dbReference type="Gene3D" id="3.40.50.720">
    <property type="entry name" value="NAD(P)-binding Rossmann-like Domain"/>
    <property type="match status" value="1"/>
</dbReference>
<dbReference type="OrthoDB" id="634508at2"/>
<dbReference type="GO" id="GO:0016491">
    <property type="term" value="F:oxidoreductase activity"/>
    <property type="evidence" value="ECO:0007669"/>
    <property type="project" value="InterPro"/>
</dbReference>
<dbReference type="PROSITE" id="PS01162">
    <property type="entry name" value="QOR_ZETA_CRYSTAL"/>
    <property type="match status" value="1"/>
</dbReference>
<keyword evidence="5" id="KW-0694">RNA-binding</keyword>
<dbReference type="Pfam" id="PF13602">
    <property type="entry name" value="ADH_zinc_N_2"/>
    <property type="match status" value="1"/>
</dbReference>
<dbReference type="InterPro" id="IPR020843">
    <property type="entry name" value="ER"/>
</dbReference>
<dbReference type="SMART" id="SM00829">
    <property type="entry name" value="PKS_ER"/>
    <property type="match status" value="1"/>
</dbReference>
<evidence type="ECO:0000313" key="8">
    <source>
        <dbReference type="Proteomes" id="UP000184420"/>
    </source>
</evidence>
<dbReference type="Proteomes" id="UP000184420">
    <property type="component" value="Unassembled WGS sequence"/>
</dbReference>
<dbReference type="InterPro" id="IPR036291">
    <property type="entry name" value="NAD(P)-bd_dom_sf"/>
</dbReference>
<dbReference type="STRING" id="1419482.SAMN05444266_104317"/>
<reference evidence="7 8" key="1">
    <citation type="submission" date="2016-11" db="EMBL/GenBank/DDBJ databases">
        <authorList>
            <person name="Jaros S."/>
            <person name="Januszkiewicz K."/>
            <person name="Wedrychowicz H."/>
        </authorList>
    </citation>
    <scope>NUCLEOTIDE SEQUENCE [LARGE SCALE GENOMIC DNA]</scope>
    <source>
        <strain evidence="7 8">DSM 27406</strain>
    </source>
</reference>
<dbReference type="CDD" id="cd05289">
    <property type="entry name" value="MDR_like_2"/>
    <property type="match status" value="1"/>
</dbReference>
<comment type="subunit">
    <text evidence="2">Homotetramer.</text>
</comment>
<protein>
    <submittedName>
        <fullName evidence="7">NADPH:quinone reductase</fullName>
    </submittedName>
</protein>
<organism evidence="7 8">
    <name type="scientific">Chitinophaga jiangningensis</name>
    <dbReference type="NCBI Taxonomy" id="1419482"/>
    <lineage>
        <taxon>Bacteria</taxon>
        <taxon>Pseudomonadati</taxon>
        <taxon>Bacteroidota</taxon>
        <taxon>Chitinophagia</taxon>
        <taxon>Chitinophagales</taxon>
        <taxon>Chitinophagaceae</taxon>
        <taxon>Chitinophaga</taxon>
    </lineage>
</organism>